<sequence length="241" mass="25840">MKTSVLSFFLLSLISGSLASVGDTCGWAEKKGACQDVKDCDGGFTFNDACPNDDANIKCCVKKECVKVQKAPLESLGGRCYDKRYNKCAGGHYERNLCPGDNNVQCCIRDPSGASQDQPPKETSVTIPKCEDIKVIPVSNGGFDHLLYNKETTQLMADVASNIGRVTEVCGKLAGLVKAKQAGFVCDAAGVPVKNIAKHAKECLGKNQCLKIKAYSVPYCVGKEDGCYSSESFGTWVDPPK</sequence>
<evidence type="ECO:0000256" key="1">
    <source>
        <dbReference type="SAM" id="SignalP"/>
    </source>
</evidence>
<reference evidence="3" key="1">
    <citation type="journal article" date="2014" name="BMC Genomics">
        <title>Genome characteristics reveal the impact of lichenization on lichen-forming fungus Endocarpon pusillum Hedwig (Verrucariales, Ascomycota).</title>
        <authorList>
            <person name="Wang Y.-Y."/>
            <person name="Liu B."/>
            <person name="Zhang X.-Y."/>
            <person name="Zhou Q.-M."/>
            <person name="Zhang T."/>
            <person name="Li H."/>
            <person name="Yu Y.-F."/>
            <person name="Zhang X.-L."/>
            <person name="Hao X.-Y."/>
            <person name="Wang M."/>
            <person name="Wang L."/>
            <person name="Wei J.-C."/>
        </authorList>
    </citation>
    <scope>NUCLEOTIDE SEQUENCE [LARGE SCALE GENOMIC DNA]</scope>
    <source>
        <strain evidence="3">Z07020 / HMAS-L-300199</strain>
    </source>
</reference>
<feature type="signal peptide" evidence="1">
    <location>
        <begin position="1"/>
        <end position="19"/>
    </location>
</feature>
<evidence type="ECO:0000313" key="2">
    <source>
        <dbReference type="EMBL" id="ERF68130.1"/>
    </source>
</evidence>
<dbReference type="AlphaFoldDB" id="U1HDQ5"/>
<keyword evidence="1" id="KW-0732">Signal</keyword>
<name>U1HDQ5_ENDPU</name>
<evidence type="ECO:0000313" key="3">
    <source>
        <dbReference type="Proteomes" id="UP000019373"/>
    </source>
</evidence>
<organism evidence="2 3">
    <name type="scientific">Endocarpon pusillum (strain Z07020 / HMAS-L-300199)</name>
    <name type="common">Lichen-forming fungus</name>
    <dbReference type="NCBI Taxonomy" id="1263415"/>
    <lineage>
        <taxon>Eukaryota</taxon>
        <taxon>Fungi</taxon>
        <taxon>Dikarya</taxon>
        <taxon>Ascomycota</taxon>
        <taxon>Pezizomycotina</taxon>
        <taxon>Eurotiomycetes</taxon>
        <taxon>Chaetothyriomycetidae</taxon>
        <taxon>Verrucariales</taxon>
        <taxon>Verrucariaceae</taxon>
        <taxon>Endocarpon</taxon>
    </lineage>
</organism>
<dbReference type="eggNOG" id="ENOG502RAZG">
    <property type="taxonomic scope" value="Eukaryota"/>
</dbReference>
<proteinExistence type="predicted"/>
<protein>
    <submittedName>
        <fullName evidence="2">Uncharacterized protein</fullName>
    </submittedName>
</protein>
<dbReference type="HOGENOM" id="CLU_1204699_0_0_1"/>
<dbReference type="OrthoDB" id="2251794at2759"/>
<dbReference type="OMA" id="DANIKCC"/>
<feature type="chain" id="PRO_5004612117" evidence="1">
    <location>
        <begin position="20"/>
        <end position="241"/>
    </location>
</feature>
<gene>
    <name evidence="2" type="ORF">EPUS_06942</name>
</gene>
<dbReference type="RefSeq" id="XP_007806268.1">
    <property type="nucleotide sequence ID" value="XM_007808077.1"/>
</dbReference>
<dbReference type="GeneID" id="19241830"/>
<accession>U1HDQ5</accession>
<dbReference type="Proteomes" id="UP000019373">
    <property type="component" value="Unassembled WGS sequence"/>
</dbReference>
<keyword evidence="3" id="KW-1185">Reference proteome</keyword>
<dbReference type="EMBL" id="KE721541">
    <property type="protein sequence ID" value="ERF68130.1"/>
    <property type="molecule type" value="Genomic_DNA"/>
</dbReference>